<dbReference type="InterPro" id="IPR036770">
    <property type="entry name" value="Ankyrin_rpt-contain_sf"/>
</dbReference>
<evidence type="ECO:0000256" key="6">
    <source>
        <dbReference type="ARBA" id="ARBA00023043"/>
    </source>
</evidence>
<evidence type="ECO:0000313" key="13">
    <source>
        <dbReference type="Proteomes" id="UP000311919"/>
    </source>
</evidence>
<dbReference type="STRING" id="6182.A0A4Z2DPT7"/>
<reference evidence="12 13" key="1">
    <citation type="submission" date="2019-03" db="EMBL/GenBank/DDBJ databases">
        <title>An improved genome assembly of the fluke Schistosoma japonicum.</title>
        <authorList>
            <person name="Hu W."/>
            <person name="Luo F."/>
            <person name="Yin M."/>
            <person name="Mo X."/>
            <person name="Sun C."/>
            <person name="Wu Q."/>
            <person name="Zhu B."/>
            <person name="Xiang M."/>
            <person name="Wang J."/>
            <person name="Wang Y."/>
            <person name="Zhang T."/>
            <person name="Xu B."/>
            <person name="Zheng H."/>
            <person name="Feng Z."/>
        </authorList>
    </citation>
    <scope>NUCLEOTIDE SEQUENCE [LARGE SCALE GENOMIC DNA]</scope>
    <source>
        <strain evidence="12">HuSjv2</strain>
        <tissue evidence="12">Worms</tissue>
    </source>
</reference>
<keyword evidence="5" id="KW-0862">Zinc</keyword>
<keyword evidence="13" id="KW-1185">Reference proteome</keyword>
<dbReference type="EMBL" id="SKCS01000071">
    <property type="protein sequence ID" value="TNN18533.1"/>
    <property type="molecule type" value="Genomic_DNA"/>
</dbReference>
<accession>A0A4Z2DPT7</accession>
<evidence type="ECO:0000259" key="11">
    <source>
        <dbReference type="PROSITE" id="PS50865"/>
    </source>
</evidence>
<dbReference type="Gene3D" id="6.10.140.2220">
    <property type="match status" value="1"/>
</dbReference>
<feature type="repeat" description="ANK" evidence="9">
    <location>
        <begin position="91"/>
        <end position="123"/>
    </location>
</feature>
<dbReference type="GO" id="GO:0005929">
    <property type="term" value="C:cilium"/>
    <property type="evidence" value="ECO:0007669"/>
    <property type="project" value="UniProtKB-SubCell"/>
</dbReference>
<evidence type="ECO:0000256" key="8">
    <source>
        <dbReference type="ARBA" id="ARBA00023273"/>
    </source>
</evidence>
<keyword evidence="3" id="KW-0677">Repeat</keyword>
<dbReference type="InterPro" id="IPR002893">
    <property type="entry name" value="Znf_MYND"/>
</dbReference>
<evidence type="ECO:0000256" key="2">
    <source>
        <dbReference type="ARBA" id="ARBA00022723"/>
    </source>
</evidence>
<dbReference type="SMART" id="SM00248">
    <property type="entry name" value="ANK"/>
    <property type="match status" value="2"/>
</dbReference>
<keyword evidence="8" id="KW-0966">Cell projection</keyword>
<evidence type="ECO:0000256" key="4">
    <source>
        <dbReference type="ARBA" id="ARBA00022771"/>
    </source>
</evidence>
<name>A0A4Z2DPT7_SCHJA</name>
<evidence type="ECO:0000256" key="9">
    <source>
        <dbReference type="PROSITE-ProRule" id="PRU00023"/>
    </source>
</evidence>
<evidence type="ECO:0000256" key="5">
    <source>
        <dbReference type="ARBA" id="ARBA00022833"/>
    </source>
</evidence>
<dbReference type="SUPFAM" id="SSF144232">
    <property type="entry name" value="HIT/MYND zinc finger-like"/>
    <property type="match status" value="1"/>
</dbReference>
<dbReference type="PANTHER" id="PTHR24150:SF8">
    <property type="entry name" value="ANKYRIN REPEAT AND MYND DOMAIN-CONTAINING PROTEIN 2"/>
    <property type="match status" value="1"/>
</dbReference>
<keyword evidence="6 9" id="KW-0040">ANK repeat</keyword>
<dbReference type="Pfam" id="PF01753">
    <property type="entry name" value="zf-MYND"/>
    <property type="match status" value="1"/>
</dbReference>
<dbReference type="OrthoDB" id="10257049at2759"/>
<feature type="repeat" description="ANK" evidence="9">
    <location>
        <begin position="125"/>
        <end position="157"/>
    </location>
</feature>
<keyword evidence="7" id="KW-0969">Cilium</keyword>
<sequence length="439" mass="49366">MILDTLETETTSLKGYWMLKADSSFPRVKKSRSYCLISKTAVMVSISPAIYIFKNSEVVDSFRNALSISDIEKVKSLLSVDKSLINSYDKEGLSPLQLACFRGNLPIVEFLLKCGASVNSTSHKQGYTALMFAGLSGNIEIVELLLHYGARVNDVNSIGRTASQMAAFVGNHNIVTFINNYLEREEISIYGPKLKLVPEQVSSLHRLVLMLNISPVKVFLLLKNEVETHSQTGGNCDKCMLMHWRSIHSILEDLCNKYFTPHLTHEPLSLKLHLLACCIRKAGEYHDKQSKIADPQDNTFPSLKQLIKKFLLGTEPYGLPLGQEQFLRQSVTSFPHHQSTLWRHIVQQISSIDLCGIPTALSILTKAINGTIMHNSRPFELCATCGDGPELGKSEKLKACQQCKIACYCSVSCQRLHWFTHKKYCSVIKKHKKEFELPK</sequence>
<gene>
    <name evidence="12" type="ORF">EWB00_010111</name>
</gene>
<evidence type="ECO:0000256" key="10">
    <source>
        <dbReference type="PROSITE-ProRule" id="PRU00134"/>
    </source>
</evidence>
<feature type="domain" description="MYND-type" evidence="11">
    <location>
        <begin position="382"/>
        <end position="425"/>
    </location>
</feature>
<protein>
    <submittedName>
        <fullName evidence="12">Ankyrin repeat and MYND domain-containing protein</fullName>
    </submittedName>
</protein>
<dbReference type="Proteomes" id="UP000311919">
    <property type="component" value="Unassembled WGS sequence"/>
</dbReference>
<keyword evidence="2" id="KW-0479">Metal-binding</keyword>
<organism evidence="12 13">
    <name type="scientific">Schistosoma japonicum</name>
    <name type="common">Blood fluke</name>
    <dbReference type="NCBI Taxonomy" id="6182"/>
    <lineage>
        <taxon>Eukaryota</taxon>
        <taxon>Metazoa</taxon>
        <taxon>Spiralia</taxon>
        <taxon>Lophotrochozoa</taxon>
        <taxon>Platyhelminthes</taxon>
        <taxon>Trematoda</taxon>
        <taxon>Digenea</taxon>
        <taxon>Strigeidida</taxon>
        <taxon>Schistosomatoidea</taxon>
        <taxon>Schistosomatidae</taxon>
        <taxon>Schistosoma</taxon>
    </lineage>
</organism>
<comment type="subcellular location">
    <subcellularLocation>
        <location evidence="1">Cell projection</location>
        <location evidence="1">Cilium</location>
    </subcellularLocation>
</comment>
<dbReference type="PROSITE" id="PS50865">
    <property type="entry name" value="ZF_MYND_2"/>
    <property type="match status" value="1"/>
</dbReference>
<dbReference type="PANTHER" id="PTHR24150">
    <property type="entry name" value="ANKYRIN REPEAT AND MYND DOMAIN-CONTAINING PROTEIN 2"/>
    <property type="match status" value="1"/>
</dbReference>
<evidence type="ECO:0000256" key="3">
    <source>
        <dbReference type="ARBA" id="ARBA00022737"/>
    </source>
</evidence>
<dbReference type="Gene3D" id="1.25.40.20">
    <property type="entry name" value="Ankyrin repeat-containing domain"/>
    <property type="match status" value="1"/>
</dbReference>
<dbReference type="SUPFAM" id="SSF48403">
    <property type="entry name" value="Ankyrin repeat"/>
    <property type="match status" value="1"/>
</dbReference>
<dbReference type="PROSITE" id="PS50088">
    <property type="entry name" value="ANK_REPEAT"/>
    <property type="match status" value="2"/>
</dbReference>
<keyword evidence="4 10" id="KW-0863">Zinc-finger</keyword>
<dbReference type="PROSITE" id="PS01360">
    <property type="entry name" value="ZF_MYND_1"/>
    <property type="match status" value="1"/>
</dbReference>
<evidence type="ECO:0000313" key="12">
    <source>
        <dbReference type="EMBL" id="TNN18533.1"/>
    </source>
</evidence>
<dbReference type="InterPro" id="IPR002110">
    <property type="entry name" value="Ankyrin_rpt"/>
</dbReference>
<proteinExistence type="predicted"/>
<dbReference type="AlphaFoldDB" id="A0A4Z2DPT7"/>
<comment type="caution">
    <text evidence="12">The sequence shown here is derived from an EMBL/GenBank/DDBJ whole genome shotgun (WGS) entry which is preliminary data.</text>
</comment>
<dbReference type="InterPro" id="IPR052452">
    <property type="entry name" value="Ankyrin-MYND_dom_contain_2"/>
</dbReference>
<dbReference type="PROSITE" id="PS50297">
    <property type="entry name" value="ANK_REP_REGION"/>
    <property type="match status" value="2"/>
</dbReference>
<evidence type="ECO:0000256" key="1">
    <source>
        <dbReference type="ARBA" id="ARBA00004138"/>
    </source>
</evidence>
<dbReference type="Pfam" id="PF12796">
    <property type="entry name" value="Ank_2"/>
    <property type="match status" value="1"/>
</dbReference>
<evidence type="ECO:0000256" key="7">
    <source>
        <dbReference type="ARBA" id="ARBA00023069"/>
    </source>
</evidence>
<dbReference type="GO" id="GO:0008270">
    <property type="term" value="F:zinc ion binding"/>
    <property type="evidence" value="ECO:0007669"/>
    <property type="project" value="UniProtKB-KW"/>
</dbReference>